<dbReference type="Pfam" id="PF20431">
    <property type="entry name" value="E_motif"/>
    <property type="match status" value="1"/>
</dbReference>
<dbReference type="Proteomes" id="UP000029120">
    <property type="component" value="Chromosome 5"/>
</dbReference>
<dbReference type="InterPro" id="IPR002885">
    <property type="entry name" value="PPR_rpt"/>
</dbReference>
<dbReference type="PROSITE" id="PS51375">
    <property type="entry name" value="PPR"/>
    <property type="match status" value="2"/>
</dbReference>
<evidence type="ECO:0008006" key="5">
    <source>
        <dbReference type="Google" id="ProtNLM"/>
    </source>
</evidence>
<feature type="repeat" description="PPR" evidence="2">
    <location>
        <begin position="232"/>
        <end position="262"/>
    </location>
</feature>
<keyword evidence="4" id="KW-1185">Reference proteome</keyword>
<dbReference type="GO" id="GO:0009451">
    <property type="term" value="P:RNA modification"/>
    <property type="evidence" value="ECO:0007669"/>
    <property type="project" value="InterPro"/>
</dbReference>
<dbReference type="PANTHER" id="PTHR47926">
    <property type="entry name" value="PENTATRICOPEPTIDE REPEAT-CONTAINING PROTEIN"/>
    <property type="match status" value="1"/>
</dbReference>
<dbReference type="InterPro" id="IPR046848">
    <property type="entry name" value="E_motif"/>
</dbReference>
<dbReference type="InterPro" id="IPR011990">
    <property type="entry name" value="TPR-like_helical_dom_sf"/>
</dbReference>
<feature type="repeat" description="PPR" evidence="2">
    <location>
        <begin position="99"/>
        <end position="133"/>
    </location>
</feature>
<name>A0A087GUA7_ARAAL</name>
<organism evidence="3 4">
    <name type="scientific">Arabis alpina</name>
    <name type="common">Alpine rock-cress</name>
    <dbReference type="NCBI Taxonomy" id="50452"/>
    <lineage>
        <taxon>Eukaryota</taxon>
        <taxon>Viridiplantae</taxon>
        <taxon>Streptophyta</taxon>
        <taxon>Embryophyta</taxon>
        <taxon>Tracheophyta</taxon>
        <taxon>Spermatophyta</taxon>
        <taxon>Magnoliopsida</taxon>
        <taxon>eudicotyledons</taxon>
        <taxon>Gunneridae</taxon>
        <taxon>Pentapetalae</taxon>
        <taxon>rosids</taxon>
        <taxon>malvids</taxon>
        <taxon>Brassicales</taxon>
        <taxon>Brassicaceae</taxon>
        <taxon>Arabideae</taxon>
        <taxon>Arabis</taxon>
    </lineage>
</organism>
<gene>
    <name evidence="3" type="ordered locus">AALP_Aa5g016100</name>
</gene>
<evidence type="ECO:0000313" key="4">
    <source>
        <dbReference type="Proteomes" id="UP000029120"/>
    </source>
</evidence>
<dbReference type="OMA" id="DICSEAM"/>
<accession>A0A087GUA7</accession>
<dbReference type="GO" id="GO:0003723">
    <property type="term" value="F:RNA binding"/>
    <property type="evidence" value="ECO:0007669"/>
    <property type="project" value="InterPro"/>
</dbReference>
<proteinExistence type="predicted"/>
<dbReference type="Pfam" id="PF01535">
    <property type="entry name" value="PPR"/>
    <property type="match status" value="4"/>
</dbReference>
<dbReference type="InterPro" id="IPR046960">
    <property type="entry name" value="PPR_At4g14850-like_plant"/>
</dbReference>
<dbReference type="FunFam" id="1.25.40.10:FF:000158">
    <property type="entry name" value="pentatricopeptide repeat-containing protein At2g33680"/>
    <property type="match status" value="1"/>
</dbReference>
<reference evidence="4" key="1">
    <citation type="journal article" date="2015" name="Nat. Plants">
        <title>Genome expansion of Arabis alpina linked with retrotransposition and reduced symmetric DNA methylation.</title>
        <authorList>
            <person name="Willing E.M."/>
            <person name="Rawat V."/>
            <person name="Mandakova T."/>
            <person name="Maumus F."/>
            <person name="James G.V."/>
            <person name="Nordstroem K.J."/>
            <person name="Becker C."/>
            <person name="Warthmann N."/>
            <person name="Chica C."/>
            <person name="Szarzynska B."/>
            <person name="Zytnicki M."/>
            <person name="Albani M.C."/>
            <person name="Kiefer C."/>
            <person name="Bergonzi S."/>
            <person name="Castaings L."/>
            <person name="Mateos J.L."/>
            <person name="Berns M.C."/>
            <person name="Bujdoso N."/>
            <person name="Piofczyk T."/>
            <person name="de Lorenzo L."/>
            <person name="Barrero-Sicilia C."/>
            <person name="Mateos I."/>
            <person name="Piednoel M."/>
            <person name="Hagmann J."/>
            <person name="Chen-Min-Tao R."/>
            <person name="Iglesias-Fernandez R."/>
            <person name="Schuster S.C."/>
            <person name="Alonso-Blanco C."/>
            <person name="Roudier F."/>
            <person name="Carbonero P."/>
            <person name="Paz-Ares J."/>
            <person name="Davis S.J."/>
            <person name="Pecinka A."/>
            <person name="Quesneville H."/>
            <person name="Colot V."/>
            <person name="Lysak M.A."/>
            <person name="Weigel D."/>
            <person name="Coupland G."/>
            <person name="Schneeberger K."/>
        </authorList>
    </citation>
    <scope>NUCLEOTIDE SEQUENCE [LARGE SCALE GENOMIC DNA]</scope>
    <source>
        <strain evidence="4">cv. Pajares</strain>
    </source>
</reference>
<protein>
    <recommendedName>
        <fullName evidence="5">Pentatricopeptide repeat-containing protein</fullName>
    </recommendedName>
</protein>
<evidence type="ECO:0000256" key="2">
    <source>
        <dbReference type="PROSITE-ProRule" id="PRU00708"/>
    </source>
</evidence>
<dbReference type="PANTHER" id="PTHR47926:SF492">
    <property type="entry name" value="DYW DOMAIN-CONTAINING PROTEIN"/>
    <property type="match status" value="1"/>
</dbReference>
<dbReference type="EMBL" id="CM002873">
    <property type="protein sequence ID" value="KFK33459.1"/>
    <property type="molecule type" value="Genomic_DNA"/>
</dbReference>
<dbReference type="eggNOG" id="KOG4197">
    <property type="taxonomic scope" value="Eukaryota"/>
</dbReference>
<keyword evidence="1" id="KW-0677">Repeat</keyword>
<dbReference type="OrthoDB" id="185373at2759"/>
<dbReference type="AlphaFoldDB" id="A0A087GUA7"/>
<evidence type="ECO:0000313" key="3">
    <source>
        <dbReference type="EMBL" id="KFK33459.1"/>
    </source>
</evidence>
<dbReference type="NCBIfam" id="TIGR00756">
    <property type="entry name" value="PPR"/>
    <property type="match status" value="2"/>
</dbReference>
<dbReference type="Gramene" id="KFK33459">
    <property type="protein sequence ID" value="KFK33459"/>
    <property type="gene ID" value="AALP_AA5G016100"/>
</dbReference>
<dbReference type="Gene3D" id="1.25.40.10">
    <property type="entry name" value="Tetratricopeptide repeat domain"/>
    <property type="match status" value="2"/>
</dbReference>
<sequence>MIVYRVRETSDICSEAMRERRRQWRREAFDVFSSSFLMINLTRHRVSKLVTGEVVLGSRAYSPNKFTFPPLLKSCAKLGDVVQGRTLHARVIKTGFFVDVFTVTSLVSMYMKVKYVSDALKVFDEMPERGIASVNAVISGLLENGFRREGFRMFGEGGMQMHSLALKSGFEMEVYVDTWVLKNGKEIHGHVIKAAADRDVFVSTSLIDMYMKCGLSLWARRIFDQFEPKPKDPVFWNVMISGYGKHGECESAIEIFDLLREEKEEYGLKPSSEHIGCMVDLLGRFGRLREAKEVIDEMSEPSSSVYSSLLGACKQHLDPVLGEEAAMKLAELEPENPAPFVILSSIYAALERWEDVESIRHVIDEKQLVKLPGVSLSG</sequence>
<evidence type="ECO:0000256" key="1">
    <source>
        <dbReference type="ARBA" id="ARBA00022737"/>
    </source>
</evidence>
<dbReference type="GO" id="GO:0099402">
    <property type="term" value="P:plant organ development"/>
    <property type="evidence" value="ECO:0007669"/>
    <property type="project" value="UniProtKB-ARBA"/>
</dbReference>